<name>A0A936Z4Z7_9BURK</name>
<comment type="catalytic activity">
    <reaction evidence="2">
        <text>uridine(2604) in 23S rRNA = pseudouridine(2604) in 23S rRNA</text>
        <dbReference type="Rhea" id="RHEA:38875"/>
        <dbReference type="Rhea" id="RHEA-COMP:10093"/>
        <dbReference type="Rhea" id="RHEA-COMP:10094"/>
        <dbReference type="ChEBI" id="CHEBI:65314"/>
        <dbReference type="ChEBI" id="CHEBI:65315"/>
        <dbReference type="EC" id="5.4.99.21"/>
    </reaction>
</comment>
<dbReference type="RefSeq" id="WP_201677944.1">
    <property type="nucleotide sequence ID" value="NZ_JAEQNE010000014.1"/>
</dbReference>
<keyword evidence="10" id="KW-0694">RNA-binding</keyword>
<evidence type="ECO:0000256" key="4">
    <source>
        <dbReference type="ARBA" id="ARBA00039989"/>
    </source>
</evidence>
<dbReference type="SUPFAM" id="SSF55174">
    <property type="entry name" value="Alpha-L RNA-binding motif"/>
    <property type="match status" value="1"/>
</dbReference>
<evidence type="ECO:0000256" key="8">
    <source>
        <dbReference type="ARBA" id="ARBA00042890"/>
    </source>
</evidence>
<dbReference type="PANTHER" id="PTHR47683:SF2">
    <property type="entry name" value="RNA-BINDING S4 DOMAIN-CONTAINING PROTEIN"/>
    <property type="match status" value="1"/>
</dbReference>
<dbReference type="Proteomes" id="UP000599109">
    <property type="component" value="Unassembled WGS sequence"/>
</dbReference>
<dbReference type="PROSITE" id="PS50889">
    <property type="entry name" value="S4"/>
    <property type="match status" value="1"/>
</dbReference>
<evidence type="ECO:0000256" key="3">
    <source>
        <dbReference type="ARBA" id="ARBA00038922"/>
    </source>
</evidence>
<dbReference type="InterPro" id="IPR050343">
    <property type="entry name" value="RsuA_PseudoU_synthase"/>
</dbReference>
<evidence type="ECO:0000256" key="7">
    <source>
        <dbReference type="ARBA" id="ARBA00042843"/>
    </source>
</evidence>
<gene>
    <name evidence="12" type="ORF">JJ685_29330</name>
</gene>
<evidence type="ECO:0000256" key="1">
    <source>
        <dbReference type="ARBA" id="ARBA00036390"/>
    </source>
</evidence>
<dbReference type="GO" id="GO:0001522">
    <property type="term" value="P:pseudouridine synthesis"/>
    <property type="evidence" value="ECO:0007669"/>
    <property type="project" value="InterPro"/>
</dbReference>
<protein>
    <recommendedName>
        <fullName evidence="4">Dual-specificity RNA pseudouridine synthase RluF</fullName>
        <ecNumber evidence="3">5.4.99.21</ecNumber>
    </recommendedName>
    <alternativeName>
        <fullName evidence="6">23S rRNA pseudouridine(2604) synthase</fullName>
    </alternativeName>
    <alternativeName>
        <fullName evidence="8">Ribosomal large subunit pseudouridine synthase F</fullName>
    </alternativeName>
    <alternativeName>
        <fullName evidence="7">rRNA pseudouridylate synthase F</fullName>
    </alternativeName>
    <alternativeName>
        <fullName evidence="9">rRNA-uridine isomerase F</fullName>
    </alternativeName>
    <alternativeName>
        <fullName evidence="5">tRNA(Tyr) pseudouridine(35) synthase</fullName>
    </alternativeName>
</protein>
<evidence type="ECO:0000256" key="10">
    <source>
        <dbReference type="PROSITE-ProRule" id="PRU00182"/>
    </source>
</evidence>
<evidence type="ECO:0000259" key="11">
    <source>
        <dbReference type="SMART" id="SM00363"/>
    </source>
</evidence>
<evidence type="ECO:0000313" key="12">
    <source>
        <dbReference type="EMBL" id="MBL0395270.1"/>
    </source>
</evidence>
<dbReference type="Gene3D" id="3.30.2350.10">
    <property type="entry name" value="Pseudouridine synthase"/>
    <property type="match status" value="1"/>
</dbReference>
<sequence>MQDARTPEEPQRLSKVVMAVRNCSRREAEQYIAEGWVRVDGQLVEEPQVRVTAAQRVEVDPQARLQPAVPVTLLLHKPAGMGTGEAQDLLGAATRWSGDVTGISRVKSHGLGLKTLLALPAPASGLTVFSQDGRIVRKLTEDAALVEQELLADVVGTLAPDGLARLGAGLKHEGKALPPARVSWQSEGRLRFAVKGIAPDWIPWMCAQVGLELTALRRIRIGRVPMAGLPAGQWRYLPPGDRF</sequence>
<dbReference type="InterPro" id="IPR002942">
    <property type="entry name" value="S4_RNA-bd"/>
</dbReference>
<evidence type="ECO:0000313" key="13">
    <source>
        <dbReference type="Proteomes" id="UP000599109"/>
    </source>
</evidence>
<comment type="catalytic activity">
    <reaction evidence="1">
        <text>uridine(35) in tRNA(Tyr) = pseudouridine(35) in tRNA(Tyr)</text>
        <dbReference type="Rhea" id="RHEA:60556"/>
        <dbReference type="Rhea" id="RHEA-COMP:15607"/>
        <dbReference type="Rhea" id="RHEA-COMP:15608"/>
        <dbReference type="ChEBI" id="CHEBI:65314"/>
        <dbReference type="ChEBI" id="CHEBI:65315"/>
    </reaction>
</comment>
<accession>A0A936Z4Z7</accession>
<evidence type="ECO:0000256" key="6">
    <source>
        <dbReference type="ARBA" id="ARBA00041697"/>
    </source>
</evidence>
<evidence type="ECO:0000256" key="2">
    <source>
        <dbReference type="ARBA" id="ARBA00036535"/>
    </source>
</evidence>
<dbReference type="Gene3D" id="3.10.290.10">
    <property type="entry name" value="RNA-binding S4 domain"/>
    <property type="match status" value="1"/>
</dbReference>
<dbReference type="CDD" id="cd00165">
    <property type="entry name" value="S4"/>
    <property type="match status" value="1"/>
</dbReference>
<proteinExistence type="predicted"/>
<keyword evidence="13" id="KW-1185">Reference proteome</keyword>
<dbReference type="AlphaFoldDB" id="A0A936Z4Z7"/>
<dbReference type="GO" id="GO:0006396">
    <property type="term" value="P:RNA processing"/>
    <property type="evidence" value="ECO:0007669"/>
    <property type="project" value="UniProtKB-ARBA"/>
</dbReference>
<dbReference type="Pfam" id="PF01479">
    <property type="entry name" value="S4"/>
    <property type="match status" value="1"/>
</dbReference>
<organism evidence="12 13">
    <name type="scientific">Ramlibacter monticola</name>
    <dbReference type="NCBI Taxonomy" id="1926872"/>
    <lineage>
        <taxon>Bacteria</taxon>
        <taxon>Pseudomonadati</taxon>
        <taxon>Pseudomonadota</taxon>
        <taxon>Betaproteobacteria</taxon>
        <taxon>Burkholderiales</taxon>
        <taxon>Comamonadaceae</taxon>
        <taxon>Ramlibacter</taxon>
    </lineage>
</organism>
<dbReference type="PANTHER" id="PTHR47683">
    <property type="entry name" value="PSEUDOURIDINE SYNTHASE FAMILY PROTEIN-RELATED"/>
    <property type="match status" value="1"/>
</dbReference>
<dbReference type="GO" id="GO:0003723">
    <property type="term" value="F:RNA binding"/>
    <property type="evidence" value="ECO:0007669"/>
    <property type="project" value="UniProtKB-KW"/>
</dbReference>
<dbReference type="SUPFAM" id="SSF55120">
    <property type="entry name" value="Pseudouridine synthase"/>
    <property type="match status" value="1"/>
</dbReference>
<feature type="domain" description="RNA-binding S4" evidence="11">
    <location>
        <begin position="11"/>
        <end position="70"/>
    </location>
</feature>
<reference evidence="12 13" key="1">
    <citation type="journal article" date="2017" name="Int. J. Syst. Evol. Microbiol.">
        <title>Ramlibacter monticola sp. nov., isolated from forest soil.</title>
        <authorList>
            <person name="Chaudhary D.K."/>
            <person name="Kim J."/>
        </authorList>
    </citation>
    <scope>NUCLEOTIDE SEQUENCE [LARGE SCALE GENOMIC DNA]</scope>
    <source>
        <strain evidence="12 13">KACC 19175</strain>
    </source>
</reference>
<comment type="caution">
    <text evidence="12">The sequence shown here is derived from an EMBL/GenBank/DDBJ whole genome shotgun (WGS) entry which is preliminary data.</text>
</comment>
<dbReference type="EC" id="5.4.99.21" evidence="3"/>
<dbReference type="GO" id="GO:0160138">
    <property type="term" value="F:23S rRNA pseudouridine(2604) synthase activity"/>
    <property type="evidence" value="ECO:0007669"/>
    <property type="project" value="UniProtKB-EC"/>
</dbReference>
<dbReference type="EMBL" id="JAEQNE010000014">
    <property type="protein sequence ID" value="MBL0395270.1"/>
    <property type="molecule type" value="Genomic_DNA"/>
</dbReference>
<dbReference type="InterPro" id="IPR020103">
    <property type="entry name" value="PsdUridine_synth_cat_dom_sf"/>
</dbReference>
<dbReference type="SMART" id="SM00363">
    <property type="entry name" value="S4"/>
    <property type="match status" value="1"/>
</dbReference>
<dbReference type="InterPro" id="IPR036986">
    <property type="entry name" value="S4_RNA-bd_sf"/>
</dbReference>
<evidence type="ECO:0000256" key="9">
    <source>
        <dbReference type="ARBA" id="ARBA00043147"/>
    </source>
</evidence>
<evidence type="ECO:0000256" key="5">
    <source>
        <dbReference type="ARBA" id="ARBA00041420"/>
    </source>
</evidence>